<evidence type="ECO:0000256" key="5">
    <source>
        <dbReference type="ARBA" id="ARBA00022989"/>
    </source>
</evidence>
<protein>
    <submittedName>
        <fullName evidence="9">Carbohydrate ABC transporter membrane protein 2, CUT1 family (TC 3.A.1.1.-)</fullName>
    </submittedName>
</protein>
<proteinExistence type="inferred from homology"/>
<dbReference type="Pfam" id="PF00528">
    <property type="entry name" value="BPD_transp_1"/>
    <property type="match status" value="1"/>
</dbReference>
<feature type="transmembrane region" description="Helical" evidence="7">
    <location>
        <begin position="240"/>
        <end position="261"/>
    </location>
</feature>
<dbReference type="STRING" id="1122155.SAMN02745158_03734"/>
<feature type="transmembrane region" description="Helical" evidence="7">
    <location>
        <begin position="142"/>
        <end position="162"/>
    </location>
</feature>
<dbReference type="InterPro" id="IPR000515">
    <property type="entry name" value="MetI-like"/>
</dbReference>
<dbReference type="CDD" id="cd06261">
    <property type="entry name" value="TM_PBP2"/>
    <property type="match status" value="1"/>
</dbReference>
<keyword evidence="10" id="KW-1185">Reference proteome</keyword>
<evidence type="ECO:0000313" key="10">
    <source>
        <dbReference type="Proteomes" id="UP000184245"/>
    </source>
</evidence>
<gene>
    <name evidence="9" type="ORF">SAMN02745158_03734</name>
</gene>
<keyword evidence="6 7" id="KW-0472">Membrane</keyword>
<feature type="transmembrane region" description="Helical" evidence="7">
    <location>
        <begin position="12"/>
        <end position="38"/>
    </location>
</feature>
<dbReference type="AlphaFoldDB" id="A0A1M5BN11"/>
<evidence type="ECO:0000256" key="4">
    <source>
        <dbReference type="ARBA" id="ARBA00022692"/>
    </source>
</evidence>
<feature type="transmembrane region" description="Helical" evidence="7">
    <location>
        <begin position="183"/>
        <end position="206"/>
    </location>
</feature>
<dbReference type="RefSeq" id="WP_072854287.1">
    <property type="nucleotide sequence ID" value="NZ_FQVI01000028.1"/>
</dbReference>
<keyword evidence="4 7" id="KW-0812">Transmembrane</keyword>
<evidence type="ECO:0000256" key="7">
    <source>
        <dbReference type="RuleBase" id="RU363032"/>
    </source>
</evidence>
<dbReference type="EMBL" id="FQVI01000028">
    <property type="protein sequence ID" value="SHF43796.1"/>
    <property type="molecule type" value="Genomic_DNA"/>
</dbReference>
<name>A0A1M5BN11_9CLOT</name>
<dbReference type="InterPro" id="IPR050901">
    <property type="entry name" value="BP-dep_ABC_trans_perm"/>
</dbReference>
<dbReference type="PANTHER" id="PTHR32243">
    <property type="entry name" value="MALTOSE TRANSPORT SYSTEM PERMEASE-RELATED"/>
    <property type="match status" value="1"/>
</dbReference>
<evidence type="ECO:0000259" key="8">
    <source>
        <dbReference type="PROSITE" id="PS50928"/>
    </source>
</evidence>
<dbReference type="InterPro" id="IPR035906">
    <property type="entry name" value="MetI-like_sf"/>
</dbReference>
<dbReference type="SUPFAM" id="SSF161098">
    <property type="entry name" value="MetI-like"/>
    <property type="match status" value="1"/>
</dbReference>
<dbReference type="OrthoDB" id="156617at2"/>
<dbReference type="Gene3D" id="1.10.3720.10">
    <property type="entry name" value="MetI-like"/>
    <property type="match status" value="1"/>
</dbReference>
<evidence type="ECO:0000256" key="1">
    <source>
        <dbReference type="ARBA" id="ARBA00004651"/>
    </source>
</evidence>
<dbReference type="GO" id="GO:0055085">
    <property type="term" value="P:transmembrane transport"/>
    <property type="evidence" value="ECO:0007669"/>
    <property type="project" value="InterPro"/>
</dbReference>
<keyword evidence="2 7" id="KW-0813">Transport</keyword>
<sequence length="276" mass="31139">MEQKKRGEKALMLAGKVLLVFYTLFAVFPLIWMIIIAFKGDSQMYDTLFIFHPTLANFKNVLTKGSYVKAFVSNLIISGGAVLVSVLVGVPAAYALARYEFKHKEGVAFTILSFKFAPEILIIIPVFTIFQKLKLYDTYFGMIWIYQFIGLPLLIWVLRGYFEDIPVEMERAAELDGYSKREIFFKMLIPLIRPGLVAAALLSFIFCWNNFTFGLMLCGFKIQTITVSALTYISTSTIHYGQMAVVSVIAIIPEIIMCLCIQKHLVRGLSFGAVKG</sequence>
<feature type="transmembrane region" description="Helical" evidence="7">
    <location>
        <begin position="75"/>
        <end position="97"/>
    </location>
</feature>
<evidence type="ECO:0000256" key="3">
    <source>
        <dbReference type="ARBA" id="ARBA00022475"/>
    </source>
</evidence>
<dbReference type="PANTHER" id="PTHR32243:SF18">
    <property type="entry name" value="INNER MEMBRANE ABC TRANSPORTER PERMEASE PROTEIN YCJP"/>
    <property type="match status" value="1"/>
</dbReference>
<feature type="transmembrane region" description="Helical" evidence="7">
    <location>
        <begin position="109"/>
        <end position="130"/>
    </location>
</feature>
<keyword evidence="5 7" id="KW-1133">Transmembrane helix</keyword>
<dbReference type="PROSITE" id="PS50928">
    <property type="entry name" value="ABC_TM1"/>
    <property type="match status" value="1"/>
</dbReference>
<feature type="domain" description="ABC transmembrane type-1" evidence="8">
    <location>
        <begin position="71"/>
        <end position="261"/>
    </location>
</feature>
<accession>A0A1M5BN11</accession>
<evidence type="ECO:0000256" key="2">
    <source>
        <dbReference type="ARBA" id="ARBA00022448"/>
    </source>
</evidence>
<keyword evidence="3" id="KW-1003">Cell membrane</keyword>
<comment type="subcellular location">
    <subcellularLocation>
        <location evidence="1 7">Cell membrane</location>
        <topology evidence="1 7">Multi-pass membrane protein</topology>
    </subcellularLocation>
</comment>
<comment type="similarity">
    <text evidence="7">Belongs to the binding-protein-dependent transport system permease family.</text>
</comment>
<dbReference type="GO" id="GO:0005886">
    <property type="term" value="C:plasma membrane"/>
    <property type="evidence" value="ECO:0007669"/>
    <property type="project" value="UniProtKB-SubCell"/>
</dbReference>
<evidence type="ECO:0000256" key="6">
    <source>
        <dbReference type="ARBA" id="ARBA00023136"/>
    </source>
</evidence>
<dbReference type="Proteomes" id="UP000184245">
    <property type="component" value="Unassembled WGS sequence"/>
</dbReference>
<evidence type="ECO:0000313" key="9">
    <source>
        <dbReference type="EMBL" id="SHF43796.1"/>
    </source>
</evidence>
<organism evidence="9 10">
    <name type="scientific">Lactonifactor longoviformis DSM 17459</name>
    <dbReference type="NCBI Taxonomy" id="1122155"/>
    <lineage>
        <taxon>Bacteria</taxon>
        <taxon>Bacillati</taxon>
        <taxon>Bacillota</taxon>
        <taxon>Clostridia</taxon>
        <taxon>Eubacteriales</taxon>
        <taxon>Clostridiaceae</taxon>
        <taxon>Lactonifactor</taxon>
    </lineage>
</organism>
<reference evidence="9 10" key="1">
    <citation type="submission" date="2016-11" db="EMBL/GenBank/DDBJ databases">
        <authorList>
            <person name="Jaros S."/>
            <person name="Januszkiewicz K."/>
            <person name="Wedrychowicz H."/>
        </authorList>
    </citation>
    <scope>NUCLEOTIDE SEQUENCE [LARGE SCALE GENOMIC DNA]</scope>
    <source>
        <strain evidence="9 10">DSM 17459</strain>
    </source>
</reference>